<reference evidence="8 9" key="1">
    <citation type="journal article" date="2011" name="Genome Res.">
        <title>Phylogeny-wide analysis of social amoeba genomes highlights ancient origins for complex intercellular communication.</title>
        <authorList>
            <person name="Heidel A.J."/>
            <person name="Lawal H.M."/>
            <person name="Felder M."/>
            <person name="Schilde C."/>
            <person name="Helps N.R."/>
            <person name="Tunggal B."/>
            <person name="Rivero F."/>
            <person name="John U."/>
            <person name="Schleicher M."/>
            <person name="Eichinger L."/>
            <person name="Platzer M."/>
            <person name="Noegel A.A."/>
            <person name="Schaap P."/>
            <person name="Gloeckner G."/>
        </authorList>
    </citation>
    <scope>NUCLEOTIDE SEQUENCE [LARGE SCALE GENOMIC DNA]</scope>
    <source>
        <strain evidence="9">ATCC 26659 / Pp 5 / PN500</strain>
    </source>
</reference>
<feature type="transmembrane region" description="Helical" evidence="7">
    <location>
        <begin position="73"/>
        <end position="93"/>
    </location>
</feature>
<comment type="similarity">
    <text evidence="2">Belongs to the SLC29A/ENT transporter (TC 2.A.57) family.</text>
</comment>
<dbReference type="InterPro" id="IPR002259">
    <property type="entry name" value="Eqnu_transpt"/>
</dbReference>
<dbReference type="GO" id="GO:0005886">
    <property type="term" value="C:plasma membrane"/>
    <property type="evidence" value="ECO:0007669"/>
    <property type="project" value="TreeGrafter"/>
</dbReference>
<feature type="transmembrane region" description="Helical" evidence="7">
    <location>
        <begin position="321"/>
        <end position="345"/>
    </location>
</feature>
<feature type="transmembrane region" description="Helical" evidence="7">
    <location>
        <begin position="35"/>
        <end position="53"/>
    </location>
</feature>
<keyword evidence="5 7" id="KW-1133">Transmembrane helix</keyword>
<dbReference type="Pfam" id="PF01733">
    <property type="entry name" value="Nucleoside_tran"/>
    <property type="match status" value="2"/>
</dbReference>
<keyword evidence="6 7" id="KW-0472">Membrane</keyword>
<evidence type="ECO:0000313" key="8">
    <source>
        <dbReference type="EMBL" id="EFA85029.1"/>
    </source>
</evidence>
<evidence type="ECO:0000256" key="2">
    <source>
        <dbReference type="ARBA" id="ARBA00007965"/>
    </source>
</evidence>
<name>D3B155_HETP5</name>
<proteinExistence type="inferred from homology"/>
<dbReference type="AlphaFoldDB" id="D3B155"/>
<evidence type="ECO:0000256" key="1">
    <source>
        <dbReference type="ARBA" id="ARBA00004141"/>
    </source>
</evidence>
<keyword evidence="3" id="KW-0813">Transport</keyword>
<evidence type="ECO:0000313" key="9">
    <source>
        <dbReference type="Proteomes" id="UP000001396"/>
    </source>
</evidence>
<feature type="transmembrane region" description="Helical" evidence="7">
    <location>
        <begin position="351"/>
        <end position="373"/>
    </location>
</feature>
<sequence>MAFKDTTLDTYDADGNIKNSKENDDEYKPIIHEKLDIKVAIIMVILGTGYLFPFESYLLSMDYFTILYPQFNIYSSFPFIYMGAICITFLFFLKFPNFSSHKRRMLFGFSFYALIMVLVPIVNLTSIAGTTTAYIITLLLITATGVVDGFVQGTIYAIAGIMGPRYTLFTQTGVGLAGIIVVVTRTISKVSVPGSGKHGVLMFFLISATIILFCLLSFVYLLRLPIAKVLIQSSSDREEEKPKIALKPIVKATYQLGMMNFWIFFISMFIFPGVVLRISTTEMDGGWFAITLQATYNLFDFIGKTIPVFIHPDGKNVPSYLFLWILTIGRTVFVALFFLCVYTQVFNHIAWPIVFLIIFSFTNGYLCSVVVSEGPRKVKRDQKELAGIFMTTTLILGLTLGSVVNFIYSTLKPQSYH</sequence>
<dbReference type="PANTHER" id="PTHR10332">
    <property type="entry name" value="EQUILIBRATIVE NUCLEOSIDE TRANSPORTER"/>
    <property type="match status" value="1"/>
</dbReference>
<gene>
    <name evidence="8" type="ORF">PPL_02025</name>
</gene>
<dbReference type="Proteomes" id="UP000001396">
    <property type="component" value="Unassembled WGS sequence"/>
</dbReference>
<evidence type="ECO:0000256" key="4">
    <source>
        <dbReference type="ARBA" id="ARBA00022692"/>
    </source>
</evidence>
<feature type="transmembrane region" description="Helical" evidence="7">
    <location>
        <begin position="166"/>
        <end position="188"/>
    </location>
</feature>
<dbReference type="PANTHER" id="PTHR10332:SF10">
    <property type="entry name" value="EQUILIBRATIVE NUCLEOSIDE TRANSPORTER 4"/>
    <property type="match status" value="1"/>
</dbReference>
<comment type="caution">
    <text evidence="8">The sequence shown here is derived from an EMBL/GenBank/DDBJ whole genome shotgun (WGS) entry which is preliminary data.</text>
</comment>
<feature type="transmembrane region" description="Helical" evidence="7">
    <location>
        <begin position="385"/>
        <end position="408"/>
    </location>
</feature>
<dbReference type="OMA" id="GSPWTTK"/>
<dbReference type="SUPFAM" id="SSF103473">
    <property type="entry name" value="MFS general substrate transporter"/>
    <property type="match status" value="1"/>
</dbReference>
<feature type="transmembrane region" description="Helical" evidence="7">
    <location>
        <begin position="134"/>
        <end position="159"/>
    </location>
</feature>
<feature type="transmembrane region" description="Helical" evidence="7">
    <location>
        <begin position="105"/>
        <end position="128"/>
    </location>
</feature>
<dbReference type="EMBL" id="ADBJ01000008">
    <property type="protein sequence ID" value="EFA85029.1"/>
    <property type="molecule type" value="Genomic_DNA"/>
</dbReference>
<keyword evidence="4 7" id="KW-0812">Transmembrane</keyword>
<organism evidence="8 9">
    <name type="scientific">Heterostelium pallidum (strain ATCC 26659 / Pp 5 / PN500)</name>
    <name type="common">Cellular slime mold</name>
    <name type="synonym">Polysphondylium pallidum</name>
    <dbReference type="NCBI Taxonomy" id="670386"/>
    <lineage>
        <taxon>Eukaryota</taxon>
        <taxon>Amoebozoa</taxon>
        <taxon>Evosea</taxon>
        <taxon>Eumycetozoa</taxon>
        <taxon>Dictyostelia</taxon>
        <taxon>Acytosteliales</taxon>
        <taxon>Acytosteliaceae</taxon>
        <taxon>Heterostelium</taxon>
    </lineage>
</organism>
<evidence type="ECO:0000256" key="6">
    <source>
        <dbReference type="ARBA" id="ARBA00023136"/>
    </source>
</evidence>
<accession>D3B155</accession>
<evidence type="ECO:0000256" key="7">
    <source>
        <dbReference type="SAM" id="Phobius"/>
    </source>
</evidence>
<protein>
    <submittedName>
        <fullName evidence="8">Equilibrative nucleoside transporter family protein</fullName>
    </submittedName>
</protein>
<feature type="transmembrane region" description="Helical" evidence="7">
    <location>
        <begin position="261"/>
        <end position="280"/>
    </location>
</feature>
<feature type="transmembrane region" description="Helical" evidence="7">
    <location>
        <begin position="200"/>
        <end position="222"/>
    </location>
</feature>
<dbReference type="FunCoup" id="D3B155">
    <property type="interactions" value="3"/>
</dbReference>
<dbReference type="GO" id="GO:0005337">
    <property type="term" value="F:nucleoside transmembrane transporter activity"/>
    <property type="evidence" value="ECO:0007669"/>
    <property type="project" value="InterPro"/>
</dbReference>
<dbReference type="RefSeq" id="XP_020437139.1">
    <property type="nucleotide sequence ID" value="XM_020573022.1"/>
</dbReference>
<dbReference type="InParanoid" id="D3B155"/>
<comment type="subcellular location">
    <subcellularLocation>
        <location evidence="1">Membrane</location>
        <topology evidence="1">Multi-pass membrane protein</topology>
    </subcellularLocation>
</comment>
<evidence type="ECO:0000256" key="3">
    <source>
        <dbReference type="ARBA" id="ARBA00022448"/>
    </source>
</evidence>
<dbReference type="InterPro" id="IPR036259">
    <property type="entry name" value="MFS_trans_sf"/>
</dbReference>
<dbReference type="GeneID" id="31357551"/>
<keyword evidence="9" id="KW-1185">Reference proteome</keyword>
<evidence type="ECO:0000256" key="5">
    <source>
        <dbReference type="ARBA" id="ARBA00022989"/>
    </source>
</evidence>